<keyword evidence="1 2" id="KW-0238">DNA-binding</keyword>
<dbReference type="GO" id="GO:0003677">
    <property type="term" value="F:DNA binding"/>
    <property type="evidence" value="ECO:0007669"/>
    <property type="project" value="UniProtKB-UniRule"/>
</dbReference>
<dbReference type="EMBL" id="CACRSL010000005">
    <property type="protein sequence ID" value="VYT27168.1"/>
    <property type="molecule type" value="Genomic_DNA"/>
</dbReference>
<name>A0A6N2VAG0_9FIRM</name>
<protein>
    <recommendedName>
        <fullName evidence="3">HTH tetR-type domain-containing protein</fullName>
    </recommendedName>
</protein>
<feature type="DNA-binding region" description="H-T-H motif" evidence="2">
    <location>
        <begin position="34"/>
        <end position="53"/>
    </location>
</feature>
<dbReference type="PROSITE" id="PS50977">
    <property type="entry name" value="HTH_TETR_2"/>
    <property type="match status" value="1"/>
</dbReference>
<evidence type="ECO:0000259" key="3">
    <source>
        <dbReference type="PROSITE" id="PS50977"/>
    </source>
</evidence>
<evidence type="ECO:0000256" key="2">
    <source>
        <dbReference type="PROSITE-ProRule" id="PRU00335"/>
    </source>
</evidence>
<dbReference type="PANTHER" id="PTHR43479">
    <property type="entry name" value="ACREF/ENVCD OPERON REPRESSOR-RELATED"/>
    <property type="match status" value="1"/>
</dbReference>
<proteinExistence type="predicted"/>
<gene>
    <name evidence="4" type="ORF">AULFYP135_02395</name>
</gene>
<dbReference type="AlphaFoldDB" id="A0A6N2VAG0"/>
<dbReference type="InterPro" id="IPR001647">
    <property type="entry name" value="HTH_TetR"/>
</dbReference>
<dbReference type="InterPro" id="IPR050624">
    <property type="entry name" value="HTH-type_Tx_Regulator"/>
</dbReference>
<dbReference type="InterPro" id="IPR009057">
    <property type="entry name" value="Homeodomain-like_sf"/>
</dbReference>
<dbReference type="InterPro" id="IPR039532">
    <property type="entry name" value="TetR_C_Firmicutes"/>
</dbReference>
<organism evidence="4">
    <name type="scientific">uncultured Anaerotruncus sp</name>
    <dbReference type="NCBI Taxonomy" id="905011"/>
    <lineage>
        <taxon>Bacteria</taxon>
        <taxon>Bacillati</taxon>
        <taxon>Bacillota</taxon>
        <taxon>Clostridia</taxon>
        <taxon>Eubacteriales</taxon>
        <taxon>Oscillospiraceae</taxon>
        <taxon>Anaerotruncus</taxon>
        <taxon>environmental samples</taxon>
    </lineage>
</organism>
<reference evidence="4" key="1">
    <citation type="submission" date="2019-11" db="EMBL/GenBank/DDBJ databases">
        <authorList>
            <person name="Feng L."/>
        </authorList>
    </citation>
    <scope>NUCLEOTIDE SEQUENCE</scope>
    <source>
        <strain evidence="4">AundefinedLFYP135</strain>
    </source>
</reference>
<feature type="domain" description="HTH tetR-type" evidence="3">
    <location>
        <begin position="11"/>
        <end position="71"/>
    </location>
</feature>
<dbReference type="PANTHER" id="PTHR43479:SF7">
    <property type="entry name" value="TETR-FAMILY TRANSCRIPTIONAL REGULATOR"/>
    <property type="match status" value="1"/>
</dbReference>
<evidence type="ECO:0000256" key="1">
    <source>
        <dbReference type="ARBA" id="ARBA00023125"/>
    </source>
</evidence>
<sequence>MNTKNDDRRVRKTKKALRQGLSELLLKKNIKDISVRELTDYVDIHRGTFYLHYRDIYDLYAQIEAETAQEVKGILERYTPEEVAGNPFPMILTLIEYIAENVSLCRMMLSQNGNMSFTKELSDIIYQKCIHDWMALFKESTMEQREFYGAYVVSGCIGVLRKWLDTGMAQTPERVATIIEKITVQGMKFLCQPLAAE</sequence>
<dbReference type="SUPFAM" id="SSF46689">
    <property type="entry name" value="Homeodomain-like"/>
    <property type="match status" value="1"/>
</dbReference>
<dbReference type="Pfam" id="PF14278">
    <property type="entry name" value="TetR_C_8"/>
    <property type="match status" value="1"/>
</dbReference>
<accession>A0A6N2VAG0</accession>
<dbReference type="Gene3D" id="1.10.357.10">
    <property type="entry name" value="Tetracycline Repressor, domain 2"/>
    <property type="match status" value="1"/>
</dbReference>
<evidence type="ECO:0000313" key="4">
    <source>
        <dbReference type="EMBL" id="VYT27168.1"/>
    </source>
</evidence>